<comment type="caution">
    <text evidence="6">The sequence shown here is derived from an EMBL/GenBank/DDBJ whole genome shotgun (WGS) entry which is preliminary data.</text>
</comment>
<keyword evidence="3" id="KW-0804">Transcription</keyword>
<reference evidence="6 7" key="1">
    <citation type="journal article" date="2019" name="Int. J. Syst. Evol. Microbiol.">
        <title>The Global Catalogue of Microorganisms (GCM) 10K type strain sequencing project: providing services to taxonomists for standard genome sequencing and annotation.</title>
        <authorList>
            <consortium name="The Broad Institute Genomics Platform"/>
            <consortium name="The Broad Institute Genome Sequencing Center for Infectious Disease"/>
            <person name="Wu L."/>
            <person name="Ma J."/>
        </authorList>
    </citation>
    <scope>NUCLEOTIDE SEQUENCE [LARGE SCALE GENOMIC DNA]</scope>
    <source>
        <strain evidence="6 7">JCM 13316</strain>
    </source>
</reference>
<evidence type="ECO:0000259" key="5">
    <source>
        <dbReference type="PROSITE" id="PS50932"/>
    </source>
</evidence>
<dbReference type="CDD" id="cd01392">
    <property type="entry name" value="HTH_LacI"/>
    <property type="match status" value="1"/>
</dbReference>
<dbReference type="SUPFAM" id="SSF47413">
    <property type="entry name" value="lambda repressor-like DNA-binding domains"/>
    <property type="match status" value="1"/>
</dbReference>
<proteinExistence type="predicted"/>
<evidence type="ECO:0000256" key="4">
    <source>
        <dbReference type="SAM" id="MobiDB-lite"/>
    </source>
</evidence>
<dbReference type="CDD" id="cd06267">
    <property type="entry name" value="PBP1_LacI_sugar_binding-like"/>
    <property type="match status" value="1"/>
</dbReference>
<protein>
    <submittedName>
        <fullName evidence="6">LacI family DNA-binding transcriptional regulator</fullName>
    </submittedName>
</protein>
<dbReference type="InterPro" id="IPR010982">
    <property type="entry name" value="Lambda_DNA-bd_dom_sf"/>
</dbReference>
<evidence type="ECO:0000313" key="7">
    <source>
        <dbReference type="Proteomes" id="UP001500784"/>
    </source>
</evidence>
<feature type="domain" description="HTH lacI-type" evidence="5">
    <location>
        <begin position="5"/>
        <end position="61"/>
    </location>
</feature>
<dbReference type="EMBL" id="BAAALV010000002">
    <property type="protein sequence ID" value="GAA1906262.1"/>
    <property type="molecule type" value="Genomic_DNA"/>
</dbReference>
<dbReference type="RefSeq" id="WP_152225049.1">
    <property type="nucleotide sequence ID" value="NZ_BAAALV010000002.1"/>
</dbReference>
<dbReference type="Gene3D" id="1.10.260.40">
    <property type="entry name" value="lambda repressor-like DNA-binding domains"/>
    <property type="match status" value="1"/>
</dbReference>
<name>A0ABN2NXT2_9MICC</name>
<feature type="region of interest" description="Disordered" evidence="4">
    <location>
        <begin position="312"/>
        <end position="342"/>
    </location>
</feature>
<dbReference type="Proteomes" id="UP001500784">
    <property type="component" value="Unassembled WGS sequence"/>
</dbReference>
<evidence type="ECO:0000256" key="3">
    <source>
        <dbReference type="ARBA" id="ARBA00023163"/>
    </source>
</evidence>
<dbReference type="PANTHER" id="PTHR30146:SF153">
    <property type="entry name" value="LACTOSE OPERON REPRESSOR"/>
    <property type="match status" value="1"/>
</dbReference>
<organism evidence="6 7">
    <name type="scientific">Arthrobacter gandavensis</name>
    <dbReference type="NCBI Taxonomy" id="169960"/>
    <lineage>
        <taxon>Bacteria</taxon>
        <taxon>Bacillati</taxon>
        <taxon>Actinomycetota</taxon>
        <taxon>Actinomycetes</taxon>
        <taxon>Micrococcales</taxon>
        <taxon>Micrococcaceae</taxon>
        <taxon>Arthrobacter</taxon>
    </lineage>
</organism>
<accession>A0ABN2NXT2</accession>
<dbReference type="Pfam" id="PF00356">
    <property type="entry name" value="LacI"/>
    <property type="match status" value="1"/>
</dbReference>
<dbReference type="SMART" id="SM00354">
    <property type="entry name" value="HTH_LACI"/>
    <property type="match status" value="1"/>
</dbReference>
<dbReference type="SUPFAM" id="SSF53822">
    <property type="entry name" value="Periplasmic binding protein-like I"/>
    <property type="match status" value="1"/>
</dbReference>
<evidence type="ECO:0000313" key="6">
    <source>
        <dbReference type="EMBL" id="GAA1906262.1"/>
    </source>
</evidence>
<evidence type="ECO:0000256" key="2">
    <source>
        <dbReference type="ARBA" id="ARBA00023125"/>
    </source>
</evidence>
<dbReference type="PANTHER" id="PTHR30146">
    <property type="entry name" value="LACI-RELATED TRANSCRIPTIONAL REPRESSOR"/>
    <property type="match status" value="1"/>
</dbReference>
<dbReference type="InterPro" id="IPR028082">
    <property type="entry name" value="Peripla_BP_I"/>
</dbReference>
<dbReference type="Pfam" id="PF13377">
    <property type="entry name" value="Peripla_BP_3"/>
    <property type="match status" value="1"/>
</dbReference>
<keyword evidence="2 6" id="KW-0238">DNA-binding</keyword>
<dbReference type="InterPro" id="IPR046335">
    <property type="entry name" value="LacI/GalR-like_sensor"/>
</dbReference>
<keyword evidence="1" id="KW-0805">Transcription regulation</keyword>
<keyword evidence="7" id="KW-1185">Reference proteome</keyword>
<dbReference type="Gene3D" id="3.40.50.2300">
    <property type="match status" value="2"/>
</dbReference>
<dbReference type="InterPro" id="IPR000843">
    <property type="entry name" value="HTH_LacI"/>
</dbReference>
<dbReference type="PROSITE" id="PS50932">
    <property type="entry name" value="HTH_LACI_2"/>
    <property type="match status" value="1"/>
</dbReference>
<evidence type="ECO:0000256" key="1">
    <source>
        <dbReference type="ARBA" id="ARBA00023015"/>
    </source>
</evidence>
<gene>
    <name evidence="6" type="ORF">GCM10009688_07770</name>
</gene>
<dbReference type="GO" id="GO:0003677">
    <property type="term" value="F:DNA binding"/>
    <property type="evidence" value="ECO:0007669"/>
    <property type="project" value="UniProtKB-KW"/>
</dbReference>
<sequence>MHRKVTSHDVAQAAGVSRATVSYVLNGRSGQSISATTRQRVLTAAAKLGYAPSTAARTLRKGQSDLVLMLLPPEPLGRALAMVLDAASDQVERYGLRLMAHRLPASGGANELVRSLAPAALILTTPLPDEELSALRSLEVPLAFLQQEMDDPLGPDLGIGALQVKHLAEAGHTRLGVAVPDSPGYAWRVQVRLAAIEHACARHGLHPPAVERISLEAADAAAAVGRWTQGPEPVTAACAFDDDYAFALLSGLASHGLSAPGDLAVIGAEDLPLAGLAVPPLTTVSVHARMLGALFAQLAIAPLLGADADADAGRQAGGTRPASEGTAAQPVPPVTLVRRASA</sequence>